<dbReference type="Pfam" id="PF13545">
    <property type="entry name" value="HTH_Crp_2"/>
    <property type="match status" value="1"/>
</dbReference>
<dbReference type="PANTHER" id="PTHR24567">
    <property type="entry name" value="CRP FAMILY TRANSCRIPTIONAL REGULATORY PROTEIN"/>
    <property type="match status" value="1"/>
</dbReference>
<dbReference type="InterPro" id="IPR050397">
    <property type="entry name" value="Env_Response_Regulators"/>
</dbReference>
<dbReference type="SMART" id="SM00419">
    <property type="entry name" value="HTH_CRP"/>
    <property type="match status" value="1"/>
</dbReference>
<dbReference type="InterPro" id="IPR012318">
    <property type="entry name" value="HTH_CRP"/>
</dbReference>
<dbReference type="PRINTS" id="PR00034">
    <property type="entry name" value="HTHCRP"/>
</dbReference>
<dbReference type="Gene3D" id="1.10.10.10">
    <property type="entry name" value="Winged helix-like DNA-binding domain superfamily/Winged helix DNA-binding domain"/>
    <property type="match status" value="1"/>
</dbReference>
<dbReference type="Proteomes" id="UP000199615">
    <property type="component" value="Unassembled WGS sequence"/>
</dbReference>
<dbReference type="InterPro" id="IPR014710">
    <property type="entry name" value="RmlC-like_jellyroll"/>
</dbReference>
<feature type="domain" description="Cyclic nucleotide-binding" evidence="4">
    <location>
        <begin position="56"/>
        <end position="133"/>
    </location>
</feature>
<evidence type="ECO:0000256" key="1">
    <source>
        <dbReference type="ARBA" id="ARBA00023015"/>
    </source>
</evidence>
<reference evidence="7" key="1">
    <citation type="submission" date="2016-10" db="EMBL/GenBank/DDBJ databases">
        <authorList>
            <person name="Varghese N."/>
            <person name="Submissions S."/>
        </authorList>
    </citation>
    <scope>NUCLEOTIDE SEQUENCE [LARGE SCALE GENOMIC DNA]</scope>
    <source>
        <strain evidence="7">DSM 123</strain>
    </source>
</reference>
<feature type="domain" description="HTH crp-type" evidence="5">
    <location>
        <begin position="166"/>
        <end position="236"/>
    </location>
</feature>
<organism evidence="6 7">
    <name type="scientific">Rhodopseudomonas pseudopalustris</name>
    <dbReference type="NCBI Taxonomy" id="1513892"/>
    <lineage>
        <taxon>Bacteria</taxon>
        <taxon>Pseudomonadati</taxon>
        <taxon>Pseudomonadota</taxon>
        <taxon>Alphaproteobacteria</taxon>
        <taxon>Hyphomicrobiales</taxon>
        <taxon>Nitrobacteraceae</taxon>
        <taxon>Rhodopseudomonas</taxon>
    </lineage>
</organism>
<evidence type="ECO:0000313" key="7">
    <source>
        <dbReference type="Proteomes" id="UP000199615"/>
    </source>
</evidence>
<dbReference type="CDD" id="cd00038">
    <property type="entry name" value="CAP_ED"/>
    <property type="match status" value="1"/>
</dbReference>
<dbReference type="InterPro" id="IPR018490">
    <property type="entry name" value="cNMP-bd_dom_sf"/>
</dbReference>
<dbReference type="GO" id="GO:0003677">
    <property type="term" value="F:DNA binding"/>
    <property type="evidence" value="ECO:0007669"/>
    <property type="project" value="UniProtKB-KW"/>
</dbReference>
<evidence type="ECO:0000256" key="3">
    <source>
        <dbReference type="ARBA" id="ARBA00023163"/>
    </source>
</evidence>
<dbReference type="PANTHER" id="PTHR24567:SF75">
    <property type="entry name" value="FUMARATE AND NITRATE REDUCTION REGULATORY PROTEIN"/>
    <property type="match status" value="1"/>
</dbReference>
<evidence type="ECO:0000259" key="5">
    <source>
        <dbReference type="PROSITE" id="PS51063"/>
    </source>
</evidence>
<evidence type="ECO:0000313" key="6">
    <source>
        <dbReference type="EMBL" id="SEO49161.1"/>
    </source>
</evidence>
<evidence type="ECO:0000259" key="4">
    <source>
        <dbReference type="PROSITE" id="PS50042"/>
    </source>
</evidence>
<dbReference type="PROSITE" id="PS51063">
    <property type="entry name" value="HTH_CRP_2"/>
    <property type="match status" value="1"/>
</dbReference>
<dbReference type="GO" id="GO:0005829">
    <property type="term" value="C:cytosol"/>
    <property type="evidence" value="ECO:0007669"/>
    <property type="project" value="TreeGrafter"/>
</dbReference>
<dbReference type="Pfam" id="PF00027">
    <property type="entry name" value="cNMP_binding"/>
    <property type="match status" value="1"/>
</dbReference>
<dbReference type="InterPro" id="IPR036388">
    <property type="entry name" value="WH-like_DNA-bd_sf"/>
</dbReference>
<proteinExistence type="predicted"/>
<dbReference type="SMART" id="SM00100">
    <property type="entry name" value="cNMP"/>
    <property type="match status" value="1"/>
</dbReference>
<protein>
    <submittedName>
        <fullName evidence="6">Transcriptional regulator, Crp/Fnr family</fullName>
    </submittedName>
</protein>
<dbReference type="Gene3D" id="2.60.120.10">
    <property type="entry name" value="Jelly Rolls"/>
    <property type="match status" value="1"/>
</dbReference>
<accession>A0A1H8Q5B7</accession>
<dbReference type="AlphaFoldDB" id="A0A1H8Q5B7"/>
<dbReference type="InterPro" id="IPR000595">
    <property type="entry name" value="cNMP-bd_dom"/>
</dbReference>
<dbReference type="GO" id="GO:0003700">
    <property type="term" value="F:DNA-binding transcription factor activity"/>
    <property type="evidence" value="ECO:0007669"/>
    <property type="project" value="TreeGrafter"/>
</dbReference>
<sequence length="244" mass="26941">MSLLLRCASVCAIASGADRAMVGAMLLQTDDDCACHETQIGLLSRAAGVRSNQRCYSKGERIYARDEPAHHVYAVVQGAVRATHYLSDGRRHLSAFHLPGEIFGLYTREVRSLEAEAVVKTTTLAVRRDDLERAASSDPKLAWRLCNIVADDLRSAQDHLMLLGRKSASERVAAFLLEMDRRLATDGIMSLPMCGMDIADYLGLSNETVSRCLTKLQELRIIDLTKGRTVTFLDRAGLREIDTS</sequence>
<keyword evidence="1" id="KW-0805">Transcription regulation</keyword>
<keyword evidence="3" id="KW-0804">Transcription</keyword>
<dbReference type="SUPFAM" id="SSF51206">
    <property type="entry name" value="cAMP-binding domain-like"/>
    <property type="match status" value="1"/>
</dbReference>
<name>A0A1H8Q5B7_9BRAD</name>
<keyword evidence="7" id="KW-1185">Reference proteome</keyword>
<dbReference type="SUPFAM" id="SSF46785">
    <property type="entry name" value="Winged helix' DNA-binding domain"/>
    <property type="match status" value="1"/>
</dbReference>
<evidence type="ECO:0000256" key="2">
    <source>
        <dbReference type="ARBA" id="ARBA00023125"/>
    </source>
</evidence>
<gene>
    <name evidence="6" type="ORF">SAMN05444123_10355</name>
</gene>
<dbReference type="InterPro" id="IPR036390">
    <property type="entry name" value="WH_DNA-bd_sf"/>
</dbReference>
<dbReference type="PROSITE" id="PS50042">
    <property type="entry name" value="CNMP_BINDING_3"/>
    <property type="match status" value="1"/>
</dbReference>
<keyword evidence="2" id="KW-0238">DNA-binding</keyword>
<dbReference type="EMBL" id="FODT01000003">
    <property type="protein sequence ID" value="SEO49161.1"/>
    <property type="molecule type" value="Genomic_DNA"/>
</dbReference>